<organism evidence="17 18">
    <name type="scientific">Salarias fasciatus</name>
    <name type="common">Jewelled blenny</name>
    <name type="synonym">Blennius fasciatus</name>
    <dbReference type="NCBI Taxonomy" id="181472"/>
    <lineage>
        <taxon>Eukaryota</taxon>
        <taxon>Metazoa</taxon>
        <taxon>Chordata</taxon>
        <taxon>Craniata</taxon>
        <taxon>Vertebrata</taxon>
        <taxon>Euteleostomi</taxon>
        <taxon>Actinopterygii</taxon>
        <taxon>Neopterygii</taxon>
        <taxon>Teleostei</taxon>
        <taxon>Neoteleostei</taxon>
        <taxon>Acanthomorphata</taxon>
        <taxon>Ovalentaria</taxon>
        <taxon>Blenniimorphae</taxon>
        <taxon>Blenniiformes</taxon>
        <taxon>Blennioidei</taxon>
        <taxon>Blenniidae</taxon>
        <taxon>Salariinae</taxon>
        <taxon>Salarias</taxon>
    </lineage>
</organism>
<keyword evidence="13 15" id="KW-0464">Manganese</keyword>
<keyword evidence="4 15" id="KW-0808">Transferase</keyword>
<feature type="binding site" evidence="12">
    <location>
        <begin position="58"/>
        <end position="60"/>
    </location>
    <ligand>
        <name>UDP-alpha-D-glucuronate</name>
        <dbReference type="ChEBI" id="CHEBI:58052"/>
    </ligand>
</feature>
<evidence type="ECO:0000313" key="18">
    <source>
        <dbReference type="Proteomes" id="UP000472267"/>
    </source>
</evidence>
<evidence type="ECO:0000256" key="12">
    <source>
        <dbReference type="PIRSR" id="PIRSR605027-2"/>
    </source>
</evidence>
<evidence type="ECO:0000256" key="1">
    <source>
        <dbReference type="ARBA" id="ARBA00004606"/>
    </source>
</evidence>
<sequence length="287" mass="32565">MFPPCFTEFTIILYFLVFMCSNVKHFERSCSAKDCTKQVYVRPPPWSDSLPTIYAITPTYKRLVQKADLTRMSNTLLHVANLHWIVVEDSENKTSLVGDLLKKTGLNYTHLNIPETKKLTSRGSRQRNLALKWLRDNFSVNDSNEGVVYFADDDNTYSLELFDEMRYTKKVSVWPVGFTGQMRFGSCKVDELGKVSGWVVLFDPNRPFAVDMAGFAINLKLILTKSKVTFRLFNIAAGRQETTFLGDLVTLSDLEPKAANCTKVLVWHTRTSAPPNILSLGDPNIES</sequence>
<dbReference type="EC" id="2.4.1.135" evidence="3 15"/>
<evidence type="ECO:0000256" key="7">
    <source>
        <dbReference type="ARBA" id="ARBA00022989"/>
    </source>
</evidence>
<comment type="cofactor">
    <cofactor evidence="13 15">
        <name>Mn(2+)</name>
        <dbReference type="ChEBI" id="CHEBI:29035"/>
    </cofactor>
</comment>
<dbReference type="GO" id="GO:0050650">
    <property type="term" value="P:chondroitin sulfate proteoglycan biosynthetic process"/>
    <property type="evidence" value="ECO:0007669"/>
    <property type="project" value="TreeGrafter"/>
</dbReference>
<evidence type="ECO:0000313" key="17">
    <source>
        <dbReference type="Ensembl" id="ENSSFAP00005026102.1"/>
    </source>
</evidence>
<dbReference type="InterPro" id="IPR029044">
    <property type="entry name" value="Nucleotide-diphossugar_trans"/>
</dbReference>
<reference evidence="17" key="2">
    <citation type="submission" date="2025-08" db="UniProtKB">
        <authorList>
            <consortium name="Ensembl"/>
        </authorList>
    </citation>
    <scope>IDENTIFICATION</scope>
</reference>
<evidence type="ECO:0000256" key="16">
    <source>
        <dbReference type="SAM" id="SignalP"/>
    </source>
</evidence>
<feature type="binding site" evidence="12">
    <location>
        <begin position="268"/>
        <end position="270"/>
    </location>
    <ligand>
        <name>UDP-alpha-D-glucuronate</name>
        <dbReference type="ChEBI" id="CHEBI:58052"/>
    </ligand>
</feature>
<keyword evidence="5" id="KW-0812">Transmembrane</keyword>
<accession>A0A672HAL5</accession>
<dbReference type="InParanoid" id="A0A672HAL5"/>
<keyword evidence="6 15" id="KW-0735">Signal-anchor</keyword>
<evidence type="ECO:0000256" key="10">
    <source>
        <dbReference type="ARBA" id="ARBA00047979"/>
    </source>
</evidence>
<feature type="chain" id="PRO_5045980313" description="Galactosylgalactosylxylosylprotein 3-beta-glucuronosyltransferase" evidence="16">
    <location>
        <begin position="26"/>
        <end position="287"/>
    </location>
</feature>
<evidence type="ECO:0000256" key="5">
    <source>
        <dbReference type="ARBA" id="ARBA00022692"/>
    </source>
</evidence>
<keyword evidence="7" id="KW-1133">Transmembrane helix</keyword>
<reference evidence="17" key="3">
    <citation type="submission" date="2025-09" db="UniProtKB">
        <authorList>
            <consortium name="Ensembl"/>
        </authorList>
    </citation>
    <scope>IDENTIFICATION</scope>
</reference>
<evidence type="ECO:0000256" key="9">
    <source>
        <dbReference type="ARBA" id="ARBA00023180"/>
    </source>
</evidence>
<dbReference type="GO" id="GO:0006024">
    <property type="term" value="P:glycosaminoglycan biosynthetic process"/>
    <property type="evidence" value="ECO:0007669"/>
    <property type="project" value="UniProtKB-ARBA"/>
</dbReference>
<feature type="binding site" evidence="12">
    <location>
        <position position="89"/>
    </location>
    <ligand>
        <name>UDP-alpha-D-glucuronate</name>
        <dbReference type="ChEBI" id="CHEBI:58052"/>
    </ligand>
</feature>
<dbReference type="AlphaFoldDB" id="A0A672HAL5"/>
<feature type="binding site" evidence="12">
    <location>
        <position position="127"/>
    </location>
    <ligand>
        <name>UDP-alpha-D-glucuronate</name>
        <dbReference type="ChEBI" id="CHEBI:58052"/>
    </ligand>
</feature>
<evidence type="ECO:0000256" key="11">
    <source>
        <dbReference type="PIRSR" id="PIRSR605027-1"/>
    </source>
</evidence>
<comment type="similarity">
    <text evidence="2 15">Belongs to the glycosyltransferase 43 family.</text>
</comment>
<feature type="binding site" evidence="12">
    <location>
        <position position="122"/>
    </location>
    <ligand>
        <name>UDP-alpha-D-glucuronate</name>
        <dbReference type="ChEBI" id="CHEBI:58052"/>
    </ligand>
</feature>
<dbReference type="GO" id="GO:0005975">
    <property type="term" value="P:carbohydrate metabolic process"/>
    <property type="evidence" value="ECO:0007669"/>
    <property type="project" value="TreeGrafter"/>
</dbReference>
<dbReference type="Proteomes" id="UP000472267">
    <property type="component" value="Chromosome 10"/>
</dbReference>
<keyword evidence="9 14" id="KW-0325">Glycoprotein</keyword>
<feature type="glycosylation site" description="N-linked (GlcNAc...) asparagine" evidence="14">
    <location>
        <position position="260"/>
    </location>
</feature>
<comment type="subcellular location">
    <subcellularLocation>
        <location evidence="15">Golgi apparatus membrane</location>
        <topology evidence="15">Single-pass type II membrane protein</topology>
    </subcellularLocation>
    <subcellularLocation>
        <location evidence="1">Membrane</location>
        <topology evidence="1">Single-pass type II membrane protein</topology>
    </subcellularLocation>
</comment>
<evidence type="ECO:0000256" key="2">
    <source>
        <dbReference type="ARBA" id="ARBA00007706"/>
    </source>
</evidence>
<protein>
    <recommendedName>
        <fullName evidence="3 15">Galactosylgalactosylxylosylprotein 3-beta-glucuronosyltransferase</fullName>
        <ecNumber evidence="3 15">2.4.1.135</ecNumber>
    </recommendedName>
</protein>
<evidence type="ECO:0000256" key="8">
    <source>
        <dbReference type="ARBA" id="ARBA00023136"/>
    </source>
</evidence>
<dbReference type="Gene3D" id="3.90.550.10">
    <property type="entry name" value="Spore Coat Polysaccharide Biosynthesis Protein SpsA, Chain A"/>
    <property type="match status" value="1"/>
</dbReference>
<dbReference type="SUPFAM" id="SSF53448">
    <property type="entry name" value="Nucleotide-diphospho-sugar transferases"/>
    <property type="match status" value="1"/>
</dbReference>
<feature type="active site" description="Proton donor/acceptor" evidence="11">
    <location>
        <position position="241"/>
    </location>
</feature>
<dbReference type="PANTHER" id="PTHR10896:SF50">
    <property type="entry name" value="GALACTOSYLGALACTOSYLXYLOSYLPROTEIN 3-BETA-GLUCURONOSYLTRANSFERASE P"/>
    <property type="match status" value="1"/>
</dbReference>
<dbReference type="Ensembl" id="ENSSFAT00005027130.1">
    <property type="protein sequence ID" value="ENSSFAP00005026102.1"/>
    <property type="gene ID" value="ENSSFAG00005013404.1"/>
</dbReference>
<feature type="binding site" evidence="12">
    <location>
        <begin position="152"/>
        <end position="154"/>
    </location>
    <ligand>
        <name>UDP-alpha-D-glucuronate</name>
        <dbReference type="ChEBI" id="CHEBI:58052"/>
    </ligand>
</feature>
<evidence type="ECO:0000256" key="15">
    <source>
        <dbReference type="RuleBase" id="RU363127"/>
    </source>
</evidence>
<comment type="pathway">
    <text evidence="15">Protein modification; protein glycosylation.</text>
</comment>
<keyword evidence="16" id="KW-0732">Signal</keyword>
<evidence type="ECO:0000256" key="14">
    <source>
        <dbReference type="PIRSR" id="PIRSR605027-6"/>
    </source>
</evidence>
<gene>
    <name evidence="17" type="primary">LOC115395947</name>
</gene>
<keyword evidence="8" id="KW-0472">Membrane</keyword>
<reference evidence="17" key="1">
    <citation type="submission" date="2019-06" db="EMBL/GenBank/DDBJ databases">
        <authorList>
            <consortium name="Wellcome Sanger Institute Data Sharing"/>
        </authorList>
    </citation>
    <scope>NUCLEOTIDE SEQUENCE [LARGE SCALE GENOMIC DNA]</scope>
</reference>
<dbReference type="PANTHER" id="PTHR10896">
    <property type="entry name" value="GALACTOSYLGALACTOSYLXYLOSYLPROTEIN 3-BETA-GLUCURONOSYLTRANSFERASE BETA-1,3-GLUCURONYLTRANSFERASE"/>
    <property type="match status" value="1"/>
</dbReference>
<keyword evidence="13 15" id="KW-0479">Metal-binding</keyword>
<evidence type="ECO:0000256" key="3">
    <source>
        <dbReference type="ARBA" id="ARBA00012641"/>
    </source>
</evidence>
<dbReference type="InterPro" id="IPR005027">
    <property type="entry name" value="Glyco_trans_43"/>
</dbReference>
<feature type="signal peptide" evidence="16">
    <location>
        <begin position="1"/>
        <end position="25"/>
    </location>
</feature>
<keyword evidence="15" id="KW-0333">Golgi apparatus</keyword>
<dbReference type="GO" id="GO:0046872">
    <property type="term" value="F:metal ion binding"/>
    <property type="evidence" value="ECO:0007669"/>
    <property type="project" value="UniProtKB-KW"/>
</dbReference>
<feature type="binding site" evidence="13">
    <location>
        <position position="154"/>
    </location>
    <ligand>
        <name>Mn(2+)</name>
        <dbReference type="ChEBI" id="CHEBI:29035"/>
    </ligand>
</feature>
<evidence type="ECO:0000256" key="6">
    <source>
        <dbReference type="ARBA" id="ARBA00022968"/>
    </source>
</evidence>
<name>A0A672HAL5_SALFA</name>
<evidence type="ECO:0000256" key="4">
    <source>
        <dbReference type="ARBA" id="ARBA00022679"/>
    </source>
</evidence>
<dbReference type="GO" id="GO:0000139">
    <property type="term" value="C:Golgi membrane"/>
    <property type="evidence" value="ECO:0007669"/>
    <property type="project" value="UniProtKB-SubCell"/>
</dbReference>
<proteinExistence type="inferred from homology"/>
<dbReference type="GO" id="GO:0015018">
    <property type="term" value="F:galactosylgalactosylxylosylprotein 3-beta-glucuronosyltransferase activity"/>
    <property type="evidence" value="ECO:0007669"/>
    <property type="project" value="UniProtKB-UniRule"/>
</dbReference>
<dbReference type="UniPathway" id="UPA00378"/>
<comment type="catalytic activity">
    <reaction evidence="10 15">
        <text>3-O-(beta-D-galactosyl-(1-&gt;3)-beta-D-galactosyl-(1-&gt;4)-beta-D-xylosyl)-L-seryl-[protein] + UDP-alpha-D-glucuronate = 3-O-(beta-D-GlcA-(1-&gt;3)-beta-D-Gal-(1-&gt;3)-beta-D-Gal-(1-&gt;4)-beta-D-Xyl)-L-seryl-[protein] + UDP + H(+)</text>
        <dbReference type="Rhea" id="RHEA:24168"/>
        <dbReference type="Rhea" id="RHEA-COMP:12571"/>
        <dbReference type="Rhea" id="RHEA-COMP:12573"/>
        <dbReference type="ChEBI" id="CHEBI:15378"/>
        <dbReference type="ChEBI" id="CHEBI:58052"/>
        <dbReference type="ChEBI" id="CHEBI:58223"/>
        <dbReference type="ChEBI" id="CHEBI:132090"/>
        <dbReference type="ChEBI" id="CHEBI:132093"/>
        <dbReference type="EC" id="2.4.1.135"/>
    </reaction>
</comment>
<dbReference type="Pfam" id="PF03360">
    <property type="entry name" value="Glyco_transf_43"/>
    <property type="match status" value="1"/>
</dbReference>
<dbReference type="CDD" id="cd00218">
    <property type="entry name" value="GlcAT-I"/>
    <property type="match status" value="1"/>
</dbReference>
<evidence type="ECO:0000256" key="13">
    <source>
        <dbReference type="PIRSR" id="PIRSR605027-3"/>
    </source>
</evidence>
<keyword evidence="18" id="KW-1185">Reference proteome</keyword>